<organism evidence="2 3">
    <name type="scientific">Rhodanobacter denitrificans</name>
    <dbReference type="NCBI Taxonomy" id="666685"/>
    <lineage>
        <taxon>Bacteria</taxon>
        <taxon>Pseudomonadati</taxon>
        <taxon>Pseudomonadota</taxon>
        <taxon>Gammaproteobacteria</taxon>
        <taxon>Lysobacterales</taxon>
        <taxon>Rhodanobacteraceae</taxon>
        <taxon>Rhodanobacter</taxon>
    </lineage>
</organism>
<dbReference type="PANTHER" id="PTHR43316:SF8">
    <property type="entry name" value="HAD FAMILY HYDROLASE"/>
    <property type="match status" value="1"/>
</dbReference>
<proteinExistence type="predicted"/>
<dbReference type="SFLD" id="SFLDG01129">
    <property type="entry name" value="C1.5:_HAD__Beta-PGM__Phosphata"/>
    <property type="match status" value="1"/>
</dbReference>
<dbReference type="InterPro" id="IPR023198">
    <property type="entry name" value="PGP-like_dom2"/>
</dbReference>
<dbReference type="Proteomes" id="UP000249046">
    <property type="component" value="Unassembled WGS sequence"/>
</dbReference>
<accession>A0A2W5KKN5</accession>
<dbReference type="GO" id="GO:0016787">
    <property type="term" value="F:hydrolase activity"/>
    <property type="evidence" value="ECO:0007669"/>
    <property type="project" value="UniProtKB-KW"/>
</dbReference>
<comment type="caution">
    <text evidence="2">The sequence shown here is derived from an EMBL/GenBank/DDBJ whole genome shotgun (WGS) entry which is preliminary data.</text>
</comment>
<dbReference type="InterPro" id="IPR023214">
    <property type="entry name" value="HAD_sf"/>
</dbReference>
<dbReference type="PANTHER" id="PTHR43316">
    <property type="entry name" value="HYDROLASE, HALOACID DELAHOGENASE-RELATED"/>
    <property type="match status" value="1"/>
</dbReference>
<protein>
    <submittedName>
        <fullName evidence="2">Haloacid dehalogenase</fullName>
    </submittedName>
</protein>
<dbReference type="SUPFAM" id="SSF56784">
    <property type="entry name" value="HAD-like"/>
    <property type="match status" value="1"/>
</dbReference>
<evidence type="ECO:0000256" key="1">
    <source>
        <dbReference type="ARBA" id="ARBA00022801"/>
    </source>
</evidence>
<evidence type="ECO:0000313" key="3">
    <source>
        <dbReference type="Proteomes" id="UP000249046"/>
    </source>
</evidence>
<dbReference type="EMBL" id="QFPO01000005">
    <property type="protein sequence ID" value="PZQ16589.1"/>
    <property type="molecule type" value="Genomic_DNA"/>
</dbReference>
<dbReference type="SFLD" id="SFLDS00003">
    <property type="entry name" value="Haloacid_Dehalogenase"/>
    <property type="match status" value="1"/>
</dbReference>
<gene>
    <name evidence="2" type="ORF">DI564_08175</name>
</gene>
<evidence type="ECO:0000313" key="2">
    <source>
        <dbReference type="EMBL" id="PZQ16589.1"/>
    </source>
</evidence>
<dbReference type="AlphaFoldDB" id="A0A2W5KKN5"/>
<dbReference type="Gene3D" id="3.40.50.1000">
    <property type="entry name" value="HAD superfamily/HAD-like"/>
    <property type="match status" value="1"/>
</dbReference>
<name>A0A2W5KKN5_9GAMM</name>
<dbReference type="Gene3D" id="1.10.150.240">
    <property type="entry name" value="Putative phosphatase, domain 2"/>
    <property type="match status" value="1"/>
</dbReference>
<reference evidence="2 3" key="1">
    <citation type="submission" date="2017-08" db="EMBL/GenBank/DDBJ databases">
        <title>Infants hospitalized years apart are colonized by the same room-sourced microbial strains.</title>
        <authorList>
            <person name="Brooks B."/>
            <person name="Olm M.R."/>
            <person name="Firek B.A."/>
            <person name="Baker R."/>
            <person name="Thomas B.C."/>
            <person name="Morowitz M.J."/>
            <person name="Banfield J.F."/>
        </authorList>
    </citation>
    <scope>NUCLEOTIDE SEQUENCE [LARGE SCALE GENOMIC DNA]</scope>
    <source>
        <strain evidence="2">S2_005_003_R2_42</strain>
    </source>
</reference>
<dbReference type="Pfam" id="PF00702">
    <property type="entry name" value="Hydrolase"/>
    <property type="match status" value="1"/>
</dbReference>
<keyword evidence="1" id="KW-0378">Hydrolase</keyword>
<dbReference type="InterPro" id="IPR036412">
    <property type="entry name" value="HAD-like_sf"/>
</dbReference>
<dbReference type="InterPro" id="IPR051540">
    <property type="entry name" value="S-2-haloacid_dehalogenase"/>
</dbReference>
<sequence>MLELIGFDGDDTLWHSQDYYDAAQAEFERIVGAYVDLADARVHERLLAIEAGNIALFGYGAKGMTLSMIEAAYDITCGRIGAADLHRLVGLCKEVLAHPVELLPGIRAAVEAVAARYRVVLITKGDLIHQQAKVARSGLGDLFHRIEIVTEKDPAAYTRVLRECGSTPAAFAMVGNSLRSDIEPVVTLGGWGIYMPYHSTWSLETDTTFSADDARVVQIGDARGIPEAVGLIAGQAAAAPVATA</sequence>